<feature type="transmembrane region" description="Helical" evidence="1">
    <location>
        <begin position="101"/>
        <end position="126"/>
    </location>
</feature>
<reference evidence="2" key="1">
    <citation type="submission" date="2021-01" db="EMBL/GenBank/DDBJ databases">
        <authorList>
            <person name="Li R."/>
            <person name="Bekaert M."/>
        </authorList>
    </citation>
    <scope>NUCLEOTIDE SEQUENCE</scope>
    <source>
        <strain evidence="2">Farmed</strain>
    </source>
</reference>
<keyword evidence="1" id="KW-1133">Transmembrane helix</keyword>
<proteinExistence type="predicted"/>
<evidence type="ECO:0000313" key="2">
    <source>
        <dbReference type="EMBL" id="CAE1304617.1"/>
    </source>
</evidence>
<organism evidence="2 3">
    <name type="scientific">Acanthosepion pharaonis</name>
    <name type="common">Pharaoh cuttlefish</name>
    <name type="synonym">Sepia pharaonis</name>
    <dbReference type="NCBI Taxonomy" id="158019"/>
    <lineage>
        <taxon>Eukaryota</taxon>
        <taxon>Metazoa</taxon>
        <taxon>Spiralia</taxon>
        <taxon>Lophotrochozoa</taxon>
        <taxon>Mollusca</taxon>
        <taxon>Cephalopoda</taxon>
        <taxon>Coleoidea</taxon>
        <taxon>Decapodiformes</taxon>
        <taxon>Sepiida</taxon>
        <taxon>Sepiina</taxon>
        <taxon>Sepiidae</taxon>
        <taxon>Acanthosepion</taxon>
    </lineage>
</organism>
<comment type="caution">
    <text evidence="2">The sequence shown here is derived from an EMBL/GenBank/DDBJ whole genome shotgun (WGS) entry which is preliminary data.</text>
</comment>
<sequence length="181" mass="20367">MSGSSINQTFDDDILANASNLFVSTLVQEVITTTSRPDNPSTMSSTKDPMTTVQRLVHAVTTTYNFTDYMDTNGTWLVNVTGNGSSTTPGPFEDGLSNLDLIWIVPILILIILFLLGLAFLLFYCIKRTEICFLKYCRCCFRCCKCCTKSSYLLRDEHAKLTDDDTNVLYMRELRVGRGRP</sequence>
<dbReference type="Proteomes" id="UP000597762">
    <property type="component" value="Unassembled WGS sequence"/>
</dbReference>
<keyword evidence="3" id="KW-1185">Reference proteome</keyword>
<evidence type="ECO:0000256" key="1">
    <source>
        <dbReference type="SAM" id="Phobius"/>
    </source>
</evidence>
<dbReference type="AlphaFoldDB" id="A0A812DRE2"/>
<keyword evidence="1" id="KW-0472">Membrane</keyword>
<gene>
    <name evidence="2" type="ORF">SPHA_57180</name>
</gene>
<keyword evidence="1" id="KW-0812">Transmembrane</keyword>
<dbReference type="EMBL" id="CAHIKZ030003842">
    <property type="protein sequence ID" value="CAE1304617.1"/>
    <property type="molecule type" value="Genomic_DNA"/>
</dbReference>
<protein>
    <submittedName>
        <fullName evidence="2">Uncharacterized protein</fullName>
    </submittedName>
</protein>
<accession>A0A812DRE2</accession>
<name>A0A812DRE2_ACAPH</name>
<evidence type="ECO:0000313" key="3">
    <source>
        <dbReference type="Proteomes" id="UP000597762"/>
    </source>
</evidence>